<evidence type="ECO:0000256" key="5">
    <source>
        <dbReference type="ARBA" id="ARBA00022842"/>
    </source>
</evidence>
<protein>
    <recommendedName>
        <fullName evidence="9">Magnesium transporter MgtE</fullName>
    </recommendedName>
</protein>
<dbReference type="SUPFAM" id="SSF54631">
    <property type="entry name" value="CBS-domain pair"/>
    <property type="match status" value="1"/>
</dbReference>
<dbReference type="GO" id="GO:0046872">
    <property type="term" value="F:metal ion binding"/>
    <property type="evidence" value="ECO:0007669"/>
    <property type="project" value="UniProtKB-KW"/>
</dbReference>
<dbReference type="Pfam" id="PF03448">
    <property type="entry name" value="MgtE_N"/>
    <property type="match status" value="1"/>
</dbReference>
<dbReference type="InterPro" id="IPR046342">
    <property type="entry name" value="CBS_dom_sf"/>
</dbReference>
<feature type="transmembrane region" description="Helical" evidence="9">
    <location>
        <begin position="392"/>
        <end position="414"/>
    </location>
</feature>
<dbReference type="OrthoDB" id="9790355at2"/>
<keyword evidence="8" id="KW-0129">CBS domain</keyword>
<keyword evidence="12" id="KW-1185">Reference proteome</keyword>
<sequence length="456" mass="50434">MKEFNPEYLDRLKYIISEHDEAEARKELADLHPADIAELYQDLDLEEAEFLYRLLDDETKADVLMELDEDDRHKLLSAMPAEDIARQVIDHLDTDDAVDIIQELDEEDRDEILSHIDDVEQAGDIIDLLKYDEDTAGGLMGTEMIVVNENWSMPQCVQEMRKQAEDLDEIYYVYVVDNDYKLRGVFPLKKMITHPSVSKIKHVMETDPVSVKTDTPIDDLTLDFEKYNLVAMPVVDSIGRLVGQITVDDVMDEAREQSERDYQLASGLSGDVESDDTLFHQTRARLPWLLIGMLGGIGNSLILGHFESGFAVNPAMALFIPLIGGTGGNVGIQSSAIIVQGLANGSLDIKSSTKQLFKELGVGLLNGCIISLLVFIYNVFTLGPSQVTTVAVSLSLFAVVVFASIFGTFVPLTLERFKIDPALATGPFISITNDIIGMVIYMSISSALLAAFGTAV</sequence>
<feature type="domain" description="CBS" evidence="10">
    <location>
        <begin position="204"/>
        <end position="260"/>
    </location>
</feature>
<dbReference type="GO" id="GO:0015095">
    <property type="term" value="F:magnesium ion transmembrane transporter activity"/>
    <property type="evidence" value="ECO:0007669"/>
    <property type="project" value="UniProtKB-UniRule"/>
</dbReference>
<dbReference type="SUPFAM" id="SSF161093">
    <property type="entry name" value="MgtE membrane domain-like"/>
    <property type="match status" value="1"/>
</dbReference>
<dbReference type="SMART" id="SM00924">
    <property type="entry name" value="MgtE_N"/>
    <property type="match status" value="1"/>
</dbReference>
<reference evidence="11 12" key="1">
    <citation type="submission" date="2019-02" db="EMBL/GenBank/DDBJ databases">
        <title>Isolation and identification of novel species under the genus Muribaculum.</title>
        <authorList>
            <person name="Miyake S."/>
            <person name="Ding Y."/>
            <person name="Low A."/>
            <person name="Soh M."/>
            <person name="Seedorf H."/>
        </authorList>
    </citation>
    <scope>NUCLEOTIDE SEQUENCE [LARGE SCALE GENOMIC DNA]</scope>
    <source>
        <strain evidence="11 12">TLL-A4</strain>
    </source>
</reference>
<dbReference type="Pfam" id="PF01769">
    <property type="entry name" value="MgtE"/>
    <property type="match status" value="1"/>
</dbReference>
<organism evidence="11 12">
    <name type="scientific">Muribaculum gordoncarteri</name>
    <dbReference type="NCBI Taxonomy" id="2530390"/>
    <lineage>
        <taxon>Bacteria</taxon>
        <taxon>Pseudomonadati</taxon>
        <taxon>Bacteroidota</taxon>
        <taxon>Bacteroidia</taxon>
        <taxon>Bacteroidales</taxon>
        <taxon>Muribaculaceae</taxon>
        <taxon>Muribaculum</taxon>
    </lineage>
</organism>
<evidence type="ECO:0000256" key="3">
    <source>
        <dbReference type="ARBA" id="ARBA00022448"/>
    </source>
</evidence>
<proteinExistence type="inferred from homology"/>
<dbReference type="InterPro" id="IPR000644">
    <property type="entry name" value="CBS_dom"/>
</dbReference>
<dbReference type="Gene3D" id="1.25.60.10">
    <property type="entry name" value="MgtE N-terminal domain-like"/>
    <property type="match status" value="1"/>
</dbReference>
<evidence type="ECO:0000256" key="1">
    <source>
        <dbReference type="ARBA" id="ARBA00004141"/>
    </source>
</evidence>
<evidence type="ECO:0000313" key="12">
    <source>
        <dbReference type="Proteomes" id="UP000297031"/>
    </source>
</evidence>
<name>A0A4P7VQN5_9BACT</name>
<dbReference type="InterPro" id="IPR006669">
    <property type="entry name" value="MgtE_transporter"/>
</dbReference>
<evidence type="ECO:0000256" key="6">
    <source>
        <dbReference type="ARBA" id="ARBA00022989"/>
    </source>
</evidence>
<evidence type="ECO:0000256" key="9">
    <source>
        <dbReference type="RuleBase" id="RU362011"/>
    </source>
</evidence>
<dbReference type="InterPro" id="IPR006667">
    <property type="entry name" value="SLC41_membr_dom"/>
</dbReference>
<comment type="function">
    <text evidence="9">Acts as a magnesium transporter.</text>
</comment>
<dbReference type="GO" id="GO:0005886">
    <property type="term" value="C:plasma membrane"/>
    <property type="evidence" value="ECO:0007669"/>
    <property type="project" value="UniProtKB-SubCell"/>
</dbReference>
<keyword evidence="5 9" id="KW-0460">Magnesium</keyword>
<keyword evidence="6 9" id="KW-1133">Transmembrane helix</keyword>
<feature type="transmembrane region" description="Helical" evidence="9">
    <location>
        <begin position="360"/>
        <end position="380"/>
    </location>
</feature>
<feature type="transmembrane region" description="Helical" evidence="9">
    <location>
        <begin position="435"/>
        <end position="455"/>
    </location>
</feature>
<dbReference type="RefSeq" id="WP_135946878.1">
    <property type="nucleotide sequence ID" value="NZ_CP039393.1"/>
</dbReference>
<evidence type="ECO:0000256" key="7">
    <source>
        <dbReference type="ARBA" id="ARBA00023136"/>
    </source>
</evidence>
<evidence type="ECO:0000256" key="4">
    <source>
        <dbReference type="ARBA" id="ARBA00022692"/>
    </source>
</evidence>
<dbReference type="PROSITE" id="PS51371">
    <property type="entry name" value="CBS"/>
    <property type="match status" value="1"/>
</dbReference>
<accession>A0A4P7VQN5</accession>
<feature type="transmembrane region" description="Helical" evidence="9">
    <location>
        <begin position="318"/>
        <end position="339"/>
    </location>
</feature>
<keyword evidence="9" id="KW-1003">Cell membrane</keyword>
<dbReference type="SUPFAM" id="SSF158791">
    <property type="entry name" value="MgtE N-terminal domain-like"/>
    <property type="match status" value="1"/>
</dbReference>
<dbReference type="Pfam" id="PF00571">
    <property type="entry name" value="CBS"/>
    <property type="match status" value="2"/>
</dbReference>
<comment type="subcellular location">
    <subcellularLocation>
        <location evidence="9">Cell membrane</location>
        <topology evidence="9">Multi-pass membrane protein</topology>
    </subcellularLocation>
    <subcellularLocation>
        <location evidence="1">Membrane</location>
        <topology evidence="1">Multi-pass membrane protein</topology>
    </subcellularLocation>
</comment>
<dbReference type="Proteomes" id="UP000297031">
    <property type="component" value="Chromosome"/>
</dbReference>
<keyword evidence="7 9" id="KW-0472">Membrane</keyword>
<dbReference type="KEGG" id="mgod:E7746_12355"/>
<dbReference type="InterPro" id="IPR036739">
    <property type="entry name" value="SLC41_membr_dom_sf"/>
</dbReference>
<dbReference type="Gene3D" id="1.10.357.20">
    <property type="entry name" value="SLC41 divalent cation transporters, integral membrane domain"/>
    <property type="match status" value="1"/>
</dbReference>
<comment type="subunit">
    <text evidence="9">Homodimer.</text>
</comment>
<evidence type="ECO:0000256" key="8">
    <source>
        <dbReference type="PROSITE-ProRule" id="PRU00703"/>
    </source>
</evidence>
<dbReference type="PANTHER" id="PTHR43773">
    <property type="entry name" value="MAGNESIUM TRANSPORTER MGTE"/>
    <property type="match status" value="1"/>
</dbReference>
<dbReference type="AlphaFoldDB" id="A0A4P7VQN5"/>
<keyword evidence="3 9" id="KW-0813">Transport</keyword>
<keyword evidence="4 9" id="KW-0812">Transmembrane</keyword>
<evidence type="ECO:0000259" key="10">
    <source>
        <dbReference type="PROSITE" id="PS51371"/>
    </source>
</evidence>
<keyword evidence="9" id="KW-0479">Metal-binding</keyword>
<dbReference type="NCBIfam" id="TIGR00400">
    <property type="entry name" value="mgtE"/>
    <property type="match status" value="1"/>
</dbReference>
<dbReference type="InterPro" id="IPR006668">
    <property type="entry name" value="Mg_transptr_MgtE_intracell_dom"/>
</dbReference>
<feature type="transmembrane region" description="Helical" evidence="9">
    <location>
        <begin position="286"/>
        <end position="306"/>
    </location>
</feature>
<dbReference type="PANTHER" id="PTHR43773:SF1">
    <property type="entry name" value="MAGNESIUM TRANSPORTER MGTE"/>
    <property type="match status" value="1"/>
</dbReference>
<dbReference type="CDD" id="cd04606">
    <property type="entry name" value="CBS_pair_Mg_transporter"/>
    <property type="match status" value="1"/>
</dbReference>
<gene>
    <name evidence="11" type="primary">mgtE</name>
    <name evidence="11" type="ORF">E7746_12355</name>
</gene>
<evidence type="ECO:0000256" key="2">
    <source>
        <dbReference type="ARBA" id="ARBA00009749"/>
    </source>
</evidence>
<evidence type="ECO:0000313" key="11">
    <source>
        <dbReference type="EMBL" id="QCD36614.1"/>
    </source>
</evidence>
<dbReference type="EMBL" id="CP039393">
    <property type="protein sequence ID" value="QCD36614.1"/>
    <property type="molecule type" value="Genomic_DNA"/>
</dbReference>
<dbReference type="Gene3D" id="3.10.580.10">
    <property type="entry name" value="CBS-domain"/>
    <property type="match status" value="1"/>
</dbReference>
<dbReference type="InterPro" id="IPR038076">
    <property type="entry name" value="MgtE_N_sf"/>
</dbReference>
<comment type="similarity">
    <text evidence="2 9">Belongs to the SLC41A transporter family.</text>
</comment>